<comment type="subcellular location">
    <subcellularLocation>
        <location evidence="1">Membrane</location>
    </subcellularLocation>
</comment>
<dbReference type="OrthoDB" id="6287564at2759"/>
<evidence type="ECO:0000256" key="4">
    <source>
        <dbReference type="ARBA" id="ARBA00022989"/>
    </source>
</evidence>
<reference evidence="9" key="2">
    <citation type="submission" date="2025-08" db="UniProtKB">
        <authorList>
            <consortium name="RefSeq"/>
        </authorList>
    </citation>
    <scope>IDENTIFICATION</scope>
</reference>
<evidence type="ECO:0000256" key="3">
    <source>
        <dbReference type="ARBA" id="ARBA00022692"/>
    </source>
</evidence>
<comment type="similarity">
    <text evidence="2">Belongs to the CD225/Dispanin family.</text>
</comment>
<dbReference type="GO" id="GO:0016020">
    <property type="term" value="C:membrane"/>
    <property type="evidence" value="ECO:0007669"/>
    <property type="project" value="UniProtKB-SubCell"/>
</dbReference>
<feature type="region of interest" description="Disordered" evidence="6">
    <location>
        <begin position="51"/>
        <end position="74"/>
    </location>
</feature>
<reference evidence="9" key="1">
    <citation type="journal article" date="2015" name="Nat. Commun.">
        <title>The Lingula genome provides insights into brachiopod evolution and the origin of phosphate biomineralization.</title>
        <authorList>
            <person name="Luo Y.J."/>
            <person name="Takeuchi T."/>
            <person name="Koyanagi R."/>
            <person name="Yamada L."/>
            <person name="Kanda M."/>
            <person name="Khalturina M."/>
            <person name="Fujie M."/>
            <person name="Yamasaki S.I."/>
            <person name="Endo K."/>
            <person name="Satoh N."/>
        </authorList>
    </citation>
    <scope>NUCLEOTIDE SEQUENCE</scope>
</reference>
<evidence type="ECO:0000313" key="9">
    <source>
        <dbReference type="RefSeq" id="XP_013419708.1"/>
    </source>
</evidence>
<gene>
    <name evidence="9" type="primary">LOC106180297</name>
</gene>
<feature type="transmembrane region" description="Helical" evidence="7">
    <location>
        <begin position="184"/>
        <end position="203"/>
    </location>
</feature>
<accession>A0A1S3KAN9</accession>
<dbReference type="InterPro" id="IPR007593">
    <property type="entry name" value="CD225/Dispanin_fam"/>
</dbReference>
<dbReference type="InParanoid" id="A0A1S3KAN9"/>
<dbReference type="Proteomes" id="UP000085678">
    <property type="component" value="Unplaced"/>
</dbReference>
<keyword evidence="5 7" id="KW-0472">Membrane</keyword>
<organism evidence="8 9">
    <name type="scientific">Lingula anatina</name>
    <name type="common">Brachiopod</name>
    <name type="synonym">Lingula unguis</name>
    <dbReference type="NCBI Taxonomy" id="7574"/>
    <lineage>
        <taxon>Eukaryota</taxon>
        <taxon>Metazoa</taxon>
        <taxon>Spiralia</taxon>
        <taxon>Lophotrochozoa</taxon>
        <taxon>Brachiopoda</taxon>
        <taxon>Linguliformea</taxon>
        <taxon>Lingulata</taxon>
        <taxon>Lingulida</taxon>
        <taxon>Linguloidea</taxon>
        <taxon>Lingulidae</taxon>
        <taxon>Lingula</taxon>
    </lineage>
</organism>
<keyword evidence="4 7" id="KW-1133">Transmembrane helix</keyword>
<evidence type="ECO:0000313" key="8">
    <source>
        <dbReference type="Proteomes" id="UP000085678"/>
    </source>
</evidence>
<dbReference type="GeneID" id="106180297"/>
<dbReference type="RefSeq" id="XP_013419708.1">
    <property type="nucleotide sequence ID" value="XM_013564254.1"/>
</dbReference>
<feature type="transmembrane region" description="Helical" evidence="7">
    <location>
        <begin position="132"/>
        <end position="154"/>
    </location>
</feature>
<keyword evidence="8" id="KW-1185">Reference proteome</keyword>
<keyword evidence="3 7" id="KW-0812">Transmembrane</keyword>
<protein>
    <submittedName>
        <fullName evidence="9">Uncharacterized protein LOC106180297</fullName>
    </submittedName>
</protein>
<proteinExistence type="inferred from homology"/>
<evidence type="ECO:0000256" key="7">
    <source>
        <dbReference type="SAM" id="Phobius"/>
    </source>
</evidence>
<name>A0A1S3KAN9_LINAN</name>
<evidence type="ECO:0000256" key="1">
    <source>
        <dbReference type="ARBA" id="ARBA00004370"/>
    </source>
</evidence>
<dbReference type="KEGG" id="lak:106180297"/>
<dbReference type="AlphaFoldDB" id="A0A1S3KAN9"/>
<sequence length="227" mass="24942">MLEPESDDLELVYHAEEPAVTDEVVGGAISNGHAHDTATDVSQVNPTLQIESQTSTSTNGTVRFSDPNNTPASSSAVAVCSLEGGEEEVTMTRDMVETRPDGRKVIHTTPELREDLSQDLQDRPLKEKDLKFLKMFSIISIFLFFPLGIPALCYSRKTAKAFHDGILNGDLDKARRFAKRTERFIVLSIVMSLITAIFVFALAEYETVGAPATGTASRTQNLMVRHP</sequence>
<dbReference type="Pfam" id="PF04505">
    <property type="entry name" value="CD225"/>
    <property type="match status" value="1"/>
</dbReference>
<evidence type="ECO:0000256" key="5">
    <source>
        <dbReference type="ARBA" id="ARBA00023136"/>
    </source>
</evidence>
<evidence type="ECO:0000256" key="2">
    <source>
        <dbReference type="ARBA" id="ARBA00006843"/>
    </source>
</evidence>
<evidence type="ECO:0000256" key="6">
    <source>
        <dbReference type="SAM" id="MobiDB-lite"/>
    </source>
</evidence>